<keyword evidence="5" id="KW-0677">Repeat</keyword>
<comment type="subcellular location">
    <subcellularLocation>
        <location evidence="1">Membrane</location>
        <topology evidence="1">Multi-pass membrane protein</topology>
    </subcellularLocation>
</comment>
<dbReference type="FunFam" id="3.40.50.300:FF:001345">
    <property type="entry name" value="Related to ABC transporter"/>
    <property type="match status" value="1"/>
</dbReference>
<dbReference type="InterPro" id="IPR026082">
    <property type="entry name" value="ABCA"/>
</dbReference>
<feature type="transmembrane region" description="Helical" evidence="10">
    <location>
        <begin position="351"/>
        <end position="368"/>
    </location>
</feature>
<reference evidence="12" key="1">
    <citation type="submission" date="2020-01" db="EMBL/GenBank/DDBJ databases">
        <authorList>
            <consortium name="DOE Joint Genome Institute"/>
            <person name="Haridas S."/>
            <person name="Albert R."/>
            <person name="Binder M."/>
            <person name="Bloem J."/>
            <person name="Labutti K."/>
            <person name="Salamov A."/>
            <person name="Andreopoulos B."/>
            <person name="Baker S.E."/>
            <person name="Barry K."/>
            <person name="Bills G."/>
            <person name="Bluhm B.H."/>
            <person name="Cannon C."/>
            <person name="Castanera R."/>
            <person name="Culley D.E."/>
            <person name="Daum C."/>
            <person name="Ezra D."/>
            <person name="Gonzalez J.B."/>
            <person name="Henrissat B."/>
            <person name="Kuo A."/>
            <person name="Liang C."/>
            <person name="Lipzen A."/>
            <person name="Lutzoni F."/>
            <person name="Magnuson J."/>
            <person name="Mondo S."/>
            <person name="Nolan M."/>
            <person name="Ohm R."/>
            <person name="Pangilinan J."/>
            <person name="Park H.-J."/>
            <person name="Ramirez L."/>
            <person name="Alfaro M."/>
            <person name="Sun H."/>
            <person name="Tritt A."/>
            <person name="Yoshinaga Y."/>
            <person name="Zwiers L.-H."/>
            <person name="Turgeon B.G."/>
            <person name="Goodwin S.B."/>
            <person name="Spatafora J.W."/>
            <person name="Crous P.W."/>
            <person name="Grigoriev I.V."/>
        </authorList>
    </citation>
    <scope>NUCLEOTIDE SEQUENCE</scope>
    <source>
        <strain evidence="12">IPT5</strain>
    </source>
</reference>
<dbReference type="InterPro" id="IPR003593">
    <property type="entry name" value="AAA+_ATPase"/>
</dbReference>
<protein>
    <recommendedName>
        <fullName evidence="11">ABC transporter domain-containing protein</fullName>
    </recommendedName>
</protein>
<dbReference type="GO" id="GO:0016020">
    <property type="term" value="C:membrane"/>
    <property type="evidence" value="ECO:0007669"/>
    <property type="project" value="UniProtKB-SubCell"/>
</dbReference>
<proteinExistence type="inferred from homology"/>
<feature type="transmembrane region" description="Helical" evidence="10">
    <location>
        <begin position="1189"/>
        <end position="1209"/>
    </location>
</feature>
<keyword evidence="4 10" id="KW-0812">Transmembrane</keyword>
<evidence type="ECO:0000256" key="2">
    <source>
        <dbReference type="ARBA" id="ARBA00008869"/>
    </source>
</evidence>
<evidence type="ECO:0000256" key="1">
    <source>
        <dbReference type="ARBA" id="ARBA00004141"/>
    </source>
</evidence>
<evidence type="ECO:0000256" key="8">
    <source>
        <dbReference type="ARBA" id="ARBA00022989"/>
    </source>
</evidence>
<evidence type="ECO:0000313" key="13">
    <source>
        <dbReference type="Proteomes" id="UP000799423"/>
    </source>
</evidence>
<dbReference type="GO" id="GO:0005319">
    <property type="term" value="F:lipid transporter activity"/>
    <property type="evidence" value="ECO:0007669"/>
    <property type="project" value="TreeGrafter"/>
</dbReference>
<dbReference type="Pfam" id="PF00005">
    <property type="entry name" value="ABC_tran"/>
    <property type="match status" value="2"/>
</dbReference>
<feature type="transmembrane region" description="Helical" evidence="10">
    <location>
        <begin position="1048"/>
        <end position="1068"/>
    </location>
</feature>
<evidence type="ECO:0000313" key="12">
    <source>
        <dbReference type="EMBL" id="KAF2855139.1"/>
    </source>
</evidence>
<dbReference type="InterPro" id="IPR003439">
    <property type="entry name" value="ABC_transporter-like_ATP-bd"/>
</dbReference>
<feature type="transmembrane region" description="Helical" evidence="10">
    <location>
        <begin position="320"/>
        <end position="344"/>
    </location>
</feature>
<keyword evidence="13" id="KW-1185">Reference proteome</keyword>
<evidence type="ECO:0000256" key="4">
    <source>
        <dbReference type="ARBA" id="ARBA00022692"/>
    </source>
</evidence>
<feature type="transmembrane region" description="Helical" evidence="10">
    <location>
        <begin position="1120"/>
        <end position="1144"/>
    </location>
</feature>
<dbReference type="EMBL" id="MU006291">
    <property type="protein sequence ID" value="KAF2855139.1"/>
    <property type="molecule type" value="Genomic_DNA"/>
</dbReference>
<dbReference type="Gene3D" id="3.40.50.300">
    <property type="entry name" value="P-loop containing nucleotide triphosphate hydrolases"/>
    <property type="match status" value="2"/>
</dbReference>
<sequence length="1616" mass="177528">MTLFTRQVWALIRKNLLLICVRRPLYTFIRALAFPLVVILVVAYSKNFFSSPQHFGVSSSHNIRTLEDGLASTTGRDIVGFVDNGMTGGEVSSIIDSLSKRVTRNGKTPRLFNDSWAMAQECQTSTKGVSPCYGAVVFLSSPSEGTNESSAGVWNYTMRGEGASWGGGFADVRNDNNGPEKTLLPLQRALDTEIISRSTATNTSQLPSEGKIIVYTDQDQSSLDDSKTANYLNLATYVFGPIFVFTLFDIAYHMTSFVARERELGMTGLIDTMISGGSNVRGRIARQIATYVSFTIIYFPSWVAVGIVISVLIFPDFSRGLPVGFMILSGLSFTSFSLFGASFFKKAQLSGSIMVVITIVGAILPVILSEQTKATCALLSVLFPSSNLSYFLTGVATFEIKNKSVDMIKPAYDPEEEKDTFRQPLYVHWVIVVVHILIFPVLAFLVEHVLFSTASPNRTFAKPAGATDPTVTLSGFSKTYHPSTLARVFKKRQNVHAVVGLDLKAYRGQILCLLGPNGCGKSTTLNCISGDQKVTSGNITIDPTGGLGYAPQKNVIWPDLTVEEHIRIFSDLKCLSAINEEVVNDLAKGVDLHKKLKARASTLSGGQKRKLQMAMMFAGGSAVCCVDEVSTGLDPISRRRIWEILLAERVNRTIIMTTHFLDEADYLADDVAIMYQGTLRASGTAASLKHKFGDGYTVKLPYHTDLDVQIPGGQVHKEQSRHQTVFRVATASLATELIEELHKNQLDDYQISGPTMEELFLKITGDQIIPVEKDVSNEPKTETKANDVTVNIVESDYDLTEGRPISAFDQWWILLLKRVKILQRRFMPYFVAVAFAIVGAGVAPLLINSFKRPIPCPAPADLISEYNMRLDFGTAYYTSSYTGSGSSELNDFYKKKYVFGPASKISDLGSRFDLMAELYSTNHTRQYSYSDYNAGQMGYSNSSQIVEQLLLVDNFTAFQDAIRDNWKAQAARRSSDDSDSSPYTTISGGFWMGDTSSDPTILANVRDMSSISQMTNFMTVMSGGVPISAAYNSFATTAIPSLIDFKPLMFIVYYGLIMCCYPVFFTLYPTNERISNVRSMQYSNGIRPVPLWLSHLAFDGIFIFIISAAATGLLSASTHVWHGLGFIFIIFVLYGIVCALLSYIISLFARSAVTAWFMMALGQLVFYFAYFGGILGVQSSTPYSELDGMMNALFFGLGIVSPAICLERMLFIGLQQMAVMCNGRSSGSLYLYGGPILYLVLQAIFLFALLLWWDKGFALPTSHFRKTITKDPEASDMYTSDLITERKRLDVSTTSLRVSSVSKSFGKNLAVDDVTFGVQESEIFALLGPNGAGKSTIISMIRGDIKPSTSDSEIDIAGHSILTHAIAARASLGVCPQFDSADVLTVSETLRFFARTRGVVDIEHNVATVIAACGLEEWSNQLAQKLSGGTKRKLSLAVALVGNPRVLVLDEPSSALDANAKRTLWRCLQTIAKGRAVVLTTHSMEEADALADRIGIVSSRMLALGDREDLKRRAGQNFYIHLVAASAPRTTAQELQAMKDWIKTTFEDATISRETQGGQIRFEVPAEGRDMVALIRLLESVKGDLGVEFYSVGKATLDEVFENIVRKYGDGQGIET</sequence>
<organism evidence="12 13">
    <name type="scientific">Plenodomus tracheiphilus IPT5</name>
    <dbReference type="NCBI Taxonomy" id="1408161"/>
    <lineage>
        <taxon>Eukaryota</taxon>
        <taxon>Fungi</taxon>
        <taxon>Dikarya</taxon>
        <taxon>Ascomycota</taxon>
        <taxon>Pezizomycotina</taxon>
        <taxon>Dothideomycetes</taxon>
        <taxon>Pleosporomycetidae</taxon>
        <taxon>Pleosporales</taxon>
        <taxon>Pleosporineae</taxon>
        <taxon>Leptosphaeriaceae</taxon>
        <taxon>Plenodomus</taxon>
    </lineage>
</organism>
<dbReference type="CDD" id="cd03263">
    <property type="entry name" value="ABC_subfamily_A"/>
    <property type="match status" value="2"/>
</dbReference>
<dbReference type="SMART" id="SM00382">
    <property type="entry name" value="AAA"/>
    <property type="match status" value="2"/>
</dbReference>
<dbReference type="InterPro" id="IPR013525">
    <property type="entry name" value="ABC2_TM"/>
</dbReference>
<dbReference type="GO" id="GO:0016887">
    <property type="term" value="F:ATP hydrolysis activity"/>
    <property type="evidence" value="ECO:0007669"/>
    <property type="project" value="InterPro"/>
</dbReference>
<gene>
    <name evidence="12" type="ORF">T440DRAFT_464436</name>
</gene>
<feature type="transmembrane region" description="Helical" evidence="10">
    <location>
        <begin position="288"/>
        <end position="314"/>
    </location>
</feature>
<comment type="similarity">
    <text evidence="2">Belongs to the ABC transporter superfamily. ABCA family.</text>
</comment>
<feature type="domain" description="ABC transporter" evidence="11">
    <location>
        <begin position="1296"/>
        <end position="1524"/>
    </location>
</feature>
<keyword evidence="6" id="KW-0547">Nucleotide-binding</keyword>
<feature type="transmembrane region" description="Helical" evidence="10">
    <location>
        <begin position="1156"/>
        <end position="1177"/>
    </location>
</feature>
<feature type="domain" description="ABC transporter" evidence="11">
    <location>
        <begin position="483"/>
        <end position="701"/>
    </location>
</feature>
<keyword evidence="7" id="KW-0067">ATP-binding</keyword>
<accession>A0A6A7BL15</accession>
<dbReference type="InterPro" id="IPR017871">
    <property type="entry name" value="ABC_transporter-like_CS"/>
</dbReference>
<evidence type="ECO:0000256" key="5">
    <source>
        <dbReference type="ARBA" id="ARBA00022737"/>
    </source>
</evidence>
<dbReference type="InterPro" id="IPR027417">
    <property type="entry name" value="P-loop_NTPase"/>
</dbReference>
<dbReference type="Proteomes" id="UP000799423">
    <property type="component" value="Unassembled WGS sequence"/>
</dbReference>
<keyword evidence="3" id="KW-0813">Transport</keyword>
<name>A0A6A7BL15_9PLEO</name>
<feature type="transmembrane region" description="Helical" evidence="10">
    <location>
        <begin position="25"/>
        <end position="44"/>
    </location>
</feature>
<feature type="transmembrane region" description="Helical" evidence="10">
    <location>
        <begin position="231"/>
        <end position="252"/>
    </location>
</feature>
<dbReference type="GO" id="GO:0140359">
    <property type="term" value="F:ABC-type transporter activity"/>
    <property type="evidence" value="ECO:0007669"/>
    <property type="project" value="InterPro"/>
</dbReference>
<feature type="transmembrane region" description="Helical" evidence="10">
    <location>
        <begin position="1089"/>
        <end position="1114"/>
    </location>
</feature>
<evidence type="ECO:0000256" key="6">
    <source>
        <dbReference type="ARBA" id="ARBA00022741"/>
    </source>
</evidence>
<dbReference type="Pfam" id="PF12698">
    <property type="entry name" value="ABC2_membrane_3"/>
    <property type="match status" value="2"/>
</dbReference>
<evidence type="ECO:0000259" key="11">
    <source>
        <dbReference type="PROSITE" id="PS50893"/>
    </source>
</evidence>
<evidence type="ECO:0000256" key="10">
    <source>
        <dbReference type="SAM" id="Phobius"/>
    </source>
</evidence>
<keyword evidence="8 10" id="KW-1133">Transmembrane helix</keyword>
<evidence type="ECO:0000256" key="9">
    <source>
        <dbReference type="ARBA" id="ARBA00023136"/>
    </source>
</evidence>
<evidence type="ECO:0000256" key="3">
    <source>
        <dbReference type="ARBA" id="ARBA00022448"/>
    </source>
</evidence>
<evidence type="ECO:0000256" key="7">
    <source>
        <dbReference type="ARBA" id="ARBA00022840"/>
    </source>
</evidence>
<dbReference type="SUPFAM" id="SSF52540">
    <property type="entry name" value="P-loop containing nucleoside triphosphate hydrolases"/>
    <property type="match status" value="2"/>
</dbReference>
<dbReference type="PROSITE" id="PS50893">
    <property type="entry name" value="ABC_TRANSPORTER_2"/>
    <property type="match status" value="2"/>
</dbReference>
<feature type="transmembrane region" description="Helical" evidence="10">
    <location>
        <begin position="426"/>
        <end position="446"/>
    </location>
</feature>
<dbReference type="PROSITE" id="PS00211">
    <property type="entry name" value="ABC_TRANSPORTER_1"/>
    <property type="match status" value="1"/>
</dbReference>
<feature type="transmembrane region" description="Helical" evidence="10">
    <location>
        <begin position="1229"/>
        <end position="1253"/>
    </location>
</feature>
<dbReference type="OrthoDB" id="8061355at2759"/>
<dbReference type="GO" id="GO:0005524">
    <property type="term" value="F:ATP binding"/>
    <property type="evidence" value="ECO:0007669"/>
    <property type="project" value="UniProtKB-KW"/>
</dbReference>
<feature type="transmembrane region" description="Helical" evidence="10">
    <location>
        <begin position="826"/>
        <end position="847"/>
    </location>
</feature>
<keyword evidence="9 10" id="KW-0472">Membrane</keyword>
<dbReference type="PANTHER" id="PTHR19229">
    <property type="entry name" value="ATP-BINDING CASSETTE TRANSPORTER SUBFAMILY A ABCA"/>
    <property type="match status" value="1"/>
</dbReference>
<dbReference type="PANTHER" id="PTHR19229:SF36">
    <property type="entry name" value="ATP-BINDING CASSETTE SUB-FAMILY A MEMBER 2"/>
    <property type="match status" value="1"/>
</dbReference>